<feature type="signal peptide" evidence="1">
    <location>
        <begin position="1"/>
        <end position="22"/>
    </location>
</feature>
<evidence type="ECO:0000256" key="1">
    <source>
        <dbReference type="SAM" id="SignalP"/>
    </source>
</evidence>
<keyword evidence="3" id="KW-1185">Reference proteome</keyword>
<keyword evidence="1" id="KW-0732">Signal</keyword>
<protein>
    <recommendedName>
        <fullName evidence="4">DUF2141 domain-containing protein</fullName>
    </recommendedName>
</protein>
<name>A0A364XZB3_9BACT</name>
<organism evidence="2 3">
    <name type="scientific">Pseudochryseolinea flava</name>
    <dbReference type="NCBI Taxonomy" id="2059302"/>
    <lineage>
        <taxon>Bacteria</taxon>
        <taxon>Pseudomonadati</taxon>
        <taxon>Bacteroidota</taxon>
        <taxon>Cytophagia</taxon>
        <taxon>Cytophagales</taxon>
        <taxon>Fulvivirgaceae</taxon>
        <taxon>Pseudochryseolinea</taxon>
    </lineage>
</organism>
<proteinExistence type="predicted"/>
<dbReference type="RefSeq" id="WP_112748535.1">
    <property type="nucleotide sequence ID" value="NZ_QMFY01000011.1"/>
</dbReference>
<reference evidence="2 3" key="1">
    <citation type="submission" date="2018-06" db="EMBL/GenBank/DDBJ databases">
        <title>Chryseolinea flavus sp. nov., a member of the phylum Bacteroidetes isolated from soil.</title>
        <authorList>
            <person name="Li Y."/>
            <person name="Wang J."/>
        </authorList>
    </citation>
    <scope>NUCLEOTIDE SEQUENCE [LARGE SCALE GENOMIC DNA]</scope>
    <source>
        <strain evidence="2 3">SDU1-6</strain>
    </source>
</reference>
<feature type="chain" id="PRO_5016579048" description="DUF2141 domain-containing protein" evidence="1">
    <location>
        <begin position="23"/>
        <end position="140"/>
    </location>
</feature>
<dbReference type="Pfam" id="PF09912">
    <property type="entry name" value="DUF2141"/>
    <property type="match status" value="1"/>
</dbReference>
<dbReference type="OrthoDB" id="9788332at2"/>
<comment type="caution">
    <text evidence="2">The sequence shown here is derived from an EMBL/GenBank/DDBJ whole genome shotgun (WGS) entry which is preliminary data.</text>
</comment>
<dbReference type="Proteomes" id="UP000251889">
    <property type="component" value="Unassembled WGS sequence"/>
</dbReference>
<evidence type="ECO:0000313" key="2">
    <source>
        <dbReference type="EMBL" id="RAV99345.1"/>
    </source>
</evidence>
<evidence type="ECO:0000313" key="3">
    <source>
        <dbReference type="Proteomes" id="UP000251889"/>
    </source>
</evidence>
<dbReference type="EMBL" id="QMFY01000011">
    <property type="protein sequence ID" value="RAV99345.1"/>
    <property type="molecule type" value="Genomic_DNA"/>
</dbReference>
<accession>A0A364XZB3</accession>
<evidence type="ECO:0008006" key="4">
    <source>
        <dbReference type="Google" id="ProtNLM"/>
    </source>
</evidence>
<gene>
    <name evidence="2" type="ORF">DQQ10_19145</name>
</gene>
<dbReference type="InterPro" id="IPR018673">
    <property type="entry name" value="DUF2141"/>
</dbReference>
<sequence>MKKIILLLAVLTSLTIVSKAQSSIEVTIKEIRAVKGSIRVAIYNNDESFLKTPLDGKIVKVASTEAVVVFENLKPGEYAISVVHDENDNGELDKNMMGIPKEGFAFGNNATGMFGPPDFSKAKVKVDGAKVNQVINLNYM</sequence>
<dbReference type="AlphaFoldDB" id="A0A364XZB3"/>